<gene>
    <name evidence="2" type="ordered locus">Mnod_3894</name>
</gene>
<proteinExistence type="predicted"/>
<evidence type="ECO:0000256" key="1">
    <source>
        <dbReference type="SAM" id="MobiDB-lite"/>
    </source>
</evidence>
<evidence type="ECO:0000313" key="2">
    <source>
        <dbReference type="EMBL" id="ACL58794.1"/>
    </source>
</evidence>
<dbReference type="Proteomes" id="UP000008207">
    <property type="component" value="Chromosome"/>
</dbReference>
<name>B8ISF4_METNO</name>
<organism evidence="2 3">
    <name type="scientific">Methylobacterium nodulans (strain LMG 21967 / CNCM I-2342 / ORS 2060)</name>
    <dbReference type="NCBI Taxonomy" id="460265"/>
    <lineage>
        <taxon>Bacteria</taxon>
        <taxon>Pseudomonadati</taxon>
        <taxon>Pseudomonadota</taxon>
        <taxon>Alphaproteobacteria</taxon>
        <taxon>Hyphomicrobiales</taxon>
        <taxon>Methylobacteriaceae</taxon>
        <taxon>Methylobacterium</taxon>
    </lineage>
</organism>
<dbReference type="EMBL" id="CP001349">
    <property type="protein sequence ID" value="ACL58794.1"/>
    <property type="molecule type" value="Genomic_DNA"/>
</dbReference>
<dbReference type="KEGG" id="mno:Mnod_3894"/>
<feature type="region of interest" description="Disordered" evidence="1">
    <location>
        <begin position="25"/>
        <end position="45"/>
    </location>
</feature>
<feature type="compositionally biased region" description="Basic and acidic residues" evidence="1">
    <location>
        <begin position="34"/>
        <end position="45"/>
    </location>
</feature>
<sequence>MAIEFIAARRSLFRCRVVFAEQLDRRTKKRRQRVREARPTLKERP</sequence>
<dbReference type="HOGENOM" id="CLU_3201930_0_0_5"/>
<reference evidence="2 3" key="1">
    <citation type="submission" date="2009-01" db="EMBL/GenBank/DDBJ databases">
        <title>Complete sequence of chromosome of Methylobacterium nodulans ORS 2060.</title>
        <authorList>
            <consortium name="US DOE Joint Genome Institute"/>
            <person name="Lucas S."/>
            <person name="Copeland A."/>
            <person name="Lapidus A."/>
            <person name="Glavina del Rio T."/>
            <person name="Dalin E."/>
            <person name="Tice H."/>
            <person name="Bruce D."/>
            <person name="Goodwin L."/>
            <person name="Pitluck S."/>
            <person name="Sims D."/>
            <person name="Brettin T."/>
            <person name="Detter J.C."/>
            <person name="Han C."/>
            <person name="Larimer F."/>
            <person name="Land M."/>
            <person name="Hauser L."/>
            <person name="Kyrpides N."/>
            <person name="Ivanova N."/>
            <person name="Marx C.J."/>
            <person name="Richardson P."/>
        </authorList>
    </citation>
    <scope>NUCLEOTIDE SEQUENCE [LARGE SCALE GENOMIC DNA]</scope>
    <source>
        <strain evidence="3">LMG 21967 / CNCM I-2342 / ORS 2060</strain>
    </source>
</reference>
<protein>
    <submittedName>
        <fullName evidence="2">Uncharacterized protein</fullName>
    </submittedName>
</protein>
<accession>B8ISF4</accession>
<keyword evidence="3" id="KW-1185">Reference proteome</keyword>
<dbReference type="AlphaFoldDB" id="B8ISF4"/>
<evidence type="ECO:0000313" key="3">
    <source>
        <dbReference type="Proteomes" id="UP000008207"/>
    </source>
</evidence>